<keyword evidence="2" id="KW-1185">Reference proteome</keyword>
<dbReference type="AlphaFoldDB" id="A0A091DFF0"/>
<proteinExistence type="predicted"/>
<dbReference type="Proteomes" id="UP000028990">
    <property type="component" value="Unassembled WGS sequence"/>
</dbReference>
<dbReference type="EMBL" id="KN122563">
    <property type="protein sequence ID" value="KFO29782.1"/>
    <property type="molecule type" value="Genomic_DNA"/>
</dbReference>
<gene>
    <name evidence="1" type="ORF">H920_08769</name>
</gene>
<organism evidence="1 2">
    <name type="scientific">Fukomys damarensis</name>
    <name type="common">Damaraland mole rat</name>
    <name type="synonym">Cryptomys damarensis</name>
    <dbReference type="NCBI Taxonomy" id="885580"/>
    <lineage>
        <taxon>Eukaryota</taxon>
        <taxon>Metazoa</taxon>
        <taxon>Chordata</taxon>
        <taxon>Craniata</taxon>
        <taxon>Vertebrata</taxon>
        <taxon>Euteleostomi</taxon>
        <taxon>Mammalia</taxon>
        <taxon>Eutheria</taxon>
        <taxon>Euarchontoglires</taxon>
        <taxon>Glires</taxon>
        <taxon>Rodentia</taxon>
        <taxon>Hystricomorpha</taxon>
        <taxon>Bathyergidae</taxon>
        <taxon>Fukomys</taxon>
    </lineage>
</organism>
<evidence type="ECO:0000313" key="1">
    <source>
        <dbReference type="EMBL" id="KFO29782.1"/>
    </source>
</evidence>
<evidence type="ECO:0000313" key="2">
    <source>
        <dbReference type="Proteomes" id="UP000028990"/>
    </source>
</evidence>
<reference evidence="1 2" key="1">
    <citation type="submission" date="2013-11" db="EMBL/GenBank/DDBJ databases">
        <title>The Damaraland mole rat (Fukomys damarensis) genome and evolution of African mole rats.</title>
        <authorList>
            <person name="Gladyshev V.N."/>
            <person name="Fang X."/>
        </authorList>
    </citation>
    <scope>NUCLEOTIDE SEQUENCE [LARGE SCALE GENOMIC DNA]</scope>
    <source>
        <tissue evidence="1">Liver</tissue>
    </source>
</reference>
<protein>
    <submittedName>
        <fullName evidence="1">Uncharacterized protein</fullName>
    </submittedName>
</protein>
<name>A0A091DFF0_FUKDA</name>
<sequence length="74" mass="8170">MRQTGEDKEDQGDLGQSLQLLEGAKSLPAQFTCSYLQSWPLISDLHLKGLCQCLAEEPSLQGRHTAVIKSLVEE</sequence>
<accession>A0A091DFF0</accession>